<gene>
    <name evidence="1" type="ORF">CTEN210_07207</name>
</gene>
<name>A0AAD3H575_9STRA</name>
<organism evidence="1 2">
    <name type="scientific">Chaetoceros tenuissimus</name>
    <dbReference type="NCBI Taxonomy" id="426638"/>
    <lineage>
        <taxon>Eukaryota</taxon>
        <taxon>Sar</taxon>
        <taxon>Stramenopiles</taxon>
        <taxon>Ochrophyta</taxon>
        <taxon>Bacillariophyta</taxon>
        <taxon>Coscinodiscophyceae</taxon>
        <taxon>Chaetocerotophycidae</taxon>
        <taxon>Chaetocerotales</taxon>
        <taxon>Chaetocerotaceae</taxon>
        <taxon>Chaetoceros</taxon>
    </lineage>
</organism>
<sequence>MPPAKGVKQIKEHEPGPMQLTQFFEDQKRRGVVKAACPTAKDLYAQSTYNTWWVQKKGKRARETFNRWYTICINHVYGPDEGAAAFAAGHVPIPSTPASSAAMGPSPPPPKSKEKKLQVTVDKDETTWDQFFIAPEIVKIDNRSIAPLIVVLSSTISSSNDITVFVTKDVAKLTFKVPDALLKRPKKGDAVTYLFFDLPFDCSPRLATDLLDGRYHGDIPVVKTYVGTPGGEKDG</sequence>
<evidence type="ECO:0000313" key="1">
    <source>
        <dbReference type="EMBL" id="GFH50731.1"/>
    </source>
</evidence>
<accession>A0AAD3H575</accession>
<protein>
    <submittedName>
        <fullName evidence="1">Uncharacterized protein</fullName>
    </submittedName>
</protein>
<dbReference type="AlphaFoldDB" id="A0AAD3H575"/>
<dbReference type="Proteomes" id="UP001054902">
    <property type="component" value="Unassembled WGS sequence"/>
</dbReference>
<evidence type="ECO:0000313" key="2">
    <source>
        <dbReference type="Proteomes" id="UP001054902"/>
    </source>
</evidence>
<proteinExistence type="predicted"/>
<dbReference type="EMBL" id="BLLK01000040">
    <property type="protein sequence ID" value="GFH50731.1"/>
    <property type="molecule type" value="Genomic_DNA"/>
</dbReference>
<comment type="caution">
    <text evidence="1">The sequence shown here is derived from an EMBL/GenBank/DDBJ whole genome shotgun (WGS) entry which is preliminary data.</text>
</comment>
<reference evidence="1 2" key="1">
    <citation type="journal article" date="2021" name="Sci. Rep.">
        <title>The genome of the diatom Chaetoceros tenuissimus carries an ancient integrated fragment of an extant virus.</title>
        <authorList>
            <person name="Hongo Y."/>
            <person name="Kimura K."/>
            <person name="Takaki Y."/>
            <person name="Yoshida Y."/>
            <person name="Baba S."/>
            <person name="Kobayashi G."/>
            <person name="Nagasaki K."/>
            <person name="Hano T."/>
            <person name="Tomaru Y."/>
        </authorList>
    </citation>
    <scope>NUCLEOTIDE SEQUENCE [LARGE SCALE GENOMIC DNA]</scope>
    <source>
        <strain evidence="1 2">NIES-3715</strain>
    </source>
</reference>
<keyword evidence="2" id="KW-1185">Reference proteome</keyword>